<dbReference type="PANTHER" id="PTHR46033">
    <property type="entry name" value="PROTEIN MAIN-LIKE 2"/>
    <property type="match status" value="1"/>
</dbReference>
<dbReference type="Proteomes" id="UP000824890">
    <property type="component" value="Unassembled WGS sequence"/>
</dbReference>
<evidence type="ECO:0000259" key="2">
    <source>
        <dbReference type="Pfam" id="PF10536"/>
    </source>
</evidence>
<name>A0ABQ7YX63_BRANA</name>
<feature type="region of interest" description="Disordered" evidence="1">
    <location>
        <begin position="375"/>
        <end position="430"/>
    </location>
</feature>
<dbReference type="InterPro" id="IPR044824">
    <property type="entry name" value="MAIN-like"/>
</dbReference>
<evidence type="ECO:0000256" key="1">
    <source>
        <dbReference type="SAM" id="MobiDB-lite"/>
    </source>
</evidence>
<keyword evidence="4" id="KW-1185">Reference proteome</keyword>
<feature type="compositionally biased region" description="Basic and acidic residues" evidence="1">
    <location>
        <begin position="442"/>
        <end position="461"/>
    </location>
</feature>
<dbReference type="Pfam" id="PF10536">
    <property type="entry name" value="PMD"/>
    <property type="match status" value="1"/>
</dbReference>
<feature type="compositionally biased region" description="Basic and acidic residues" evidence="1">
    <location>
        <begin position="375"/>
        <end position="394"/>
    </location>
</feature>
<feature type="compositionally biased region" description="Basic and acidic residues" evidence="1">
    <location>
        <begin position="510"/>
        <end position="521"/>
    </location>
</feature>
<dbReference type="InterPro" id="IPR019557">
    <property type="entry name" value="AminoTfrase-like_pln_mobile"/>
</dbReference>
<feature type="region of interest" description="Disordered" evidence="1">
    <location>
        <begin position="237"/>
        <end position="256"/>
    </location>
</feature>
<accession>A0ABQ7YX63</accession>
<feature type="compositionally biased region" description="Basic and acidic residues" evidence="1">
    <location>
        <begin position="535"/>
        <end position="550"/>
    </location>
</feature>
<proteinExistence type="predicted"/>
<feature type="region of interest" description="Disordered" evidence="1">
    <location>
        <begin position="535"/>
        <end position="554"/>
    </location>
</feature>
<organism evidence="3 4">
    <name type="scientific">Brassica napus</name>
    <name type="common">Rape</name>
    <dbReference type="NCBI Taxonomy" id="3708"/>
    <lineage>
        <taxon>Eukaryota</taxon>
        <taxon>Viridiplantae</taxon>
        <taxon>Streptophyta</taxon>
        <taxon>Embryophyta</taxon>
        <taxon>Tracheophyta</taxon>
        <taxon>Spermatophyta</taxon>
        <taxon>Magnoliopsida</taxon>
        <taxon>eudicotyledons</taxon>
        <taxon>Gunneridae</taxon>
        <taxon>Pentapetalae</taxon>
        <taxon>rosids</taxon>
        <taxon>malvids</taxon>
        <taxon>Brassicales</taxon>
        <taxon>Brassicaceae</taxon>
        <taxon>Brassiceae</taxon>
        <taxon>Brassica</taxon>
    </lineage>
</organism>
<dbReference type="EMBL" id="JAGKQM010000016">
    <property type="protein sequence ID" value="KAH0872491.1"/>
    <property type="molecule type" value="Genomic_DNA"/>
</dbReference>
<evidence type="ECO:0000313" key="4">
    <source>
        <dbReference type="Proteomes" id="UP000824890"/>
    </source>
</evidence>
<comment type="caution">
    <text evidence="3">The sequence shown here is derived from an EMBL/GenBank/DDBJ whole genome shotgun (WGS) entry which is preliminary data.</text>
</comment>
<reference evidence="3 4" key="1">
    <citation type="submission" date="2021-05" db="EMBL/GenBank/DDBJ databases">
        <title>Genome Assembly of Synthetic Allotetraploid Brassica napus Reveals Homoeologous Exchanges between Subgenomes.</title>
        <authorList>
            <person name="Davis J.T."/>
        </authorList>
    </citation>
    <scope>NUCLEOTIDE SEQUENCE [LARGE SCALE GENOMIC DNA]</scope>
    <source>
        <strain evidence="4">cv. Da-Ae</strain>
        <tissue evidence="3">Seedling</tissue>
    </source>
</reference>
<feature type="compositionally biased region" description="Polar residues" evidence="1">
    <location>
        <begin position="486"/>
        <end position="496"/>
    </location>
</feature>
<feature type="region of interest" description="Disordered" evidence="1">
    <location>
        <begin position="442"/>
        <end position="521"/>
    </location>
</feature>
<sequence length="599" mass="66516">ALSLSVSFNGWRFPNVKFKSWARKMSAFHEPTWRKAGIFEAVVASTLKICKDSDLVLEATITLEDVMLLRQPRTRDHVRQILENSSMDCFEWRPYTKTVKNLQFPKFYPEKEMWVPVGPDLDDDFISFARCIKVSDCLEHYFPNRVASQFGLLQDVPCPVNRNNLSKKEACDEYNKPIEDLTLFIPSRSAIPRVTSMFCEWWRKLFPQLHHSLKEKGVGDAYDDTYTSDSKRQKLFHENNESSVVSSHNDEGDESSLKAAKVNDEKFGVGDASEPLCKKCRLEADDNYCSGLASVRADVDKADREQRKETDVTGSKAGKLIVLSPCDERNPSHPPSALGGAMGIVVSPVETTKPCDDELDVCGSNVEKMTMIDYIKQRNEGNDETGSRTGKDMDMSANDENNTSDPPLGFDDATQDILVSPPPETRQTCDDELDVHGRNVEKMSMPDDGSKEPECLLHEDGGMAGEKASSEKKENDSLIQKKIASNADNNEPTPYQNLAPGGSEVAGESNKGKAVGDETQGHDCFFHDTVLGSEETMKSSEKLEKRKEDVGGGAAPSIEKLALSIDERIAKAERNVAWLKARKAAKLKKIAAATAARLI</sequence>
<feature type="non-terminal residue" evidence="3">
    <location>
        <position position="1"/>
    </location>
</feature>
<evidence type="ECO:0000313" key="3">
    <source>
        <dbReference type="EMBL" id="KAH0872491.1"/>
    </source>
</evidence>
<gene>
    <name evidence="3" type="ORF">HID58_069853</name>
</gene>
<feature type="domain" description="Aminotransferase-like plant mobile" evidence="2">
    <location>
        <begin position="74"/>
        <end position="203"/>
    </location>
</feature>
<protein>
    <recommendedName>
        <fullName evidence="2">Aminotransferase-like plant mobile domain-containing protein</fullName>
    </recommendedName>
</protein>
<dbReference type="PANTHER" id="PTHR46033:SF73">
    <property type="entry name" value="AMINOTRANSFERASE-LIKE, MOBILE DOMAIN PROTEIN-RELATED"/>
    <property type="match status" value="1"/>
</dbReference>